<dbReference type="CDD" id="cd00104">
    <property type="entry name" value="KAZAL_FS"/>
    <property type="match status" value="1"/>
</dbReference>
<dbReference type="InterPro" id="IPR002350">
    <property type="entry name" value="Kazal_dom"/>
</dbReference>
<feature type="signal peptide" evidence="2">
    <location>
        <begin position="1"/>
        <end position="19"/>
    </location>
</feature>
<dbReference type="InterPro" id="IPR036058">
    <property type="entry name" value="Kazal_dom_sf"/>
</dbReference>
<dbReference type="PANTHER" id="PTHR21179:SF1">
    <property type="entry name" value="KAZ1-TYPE SERINE PROTEASE INHIBITOR-LIKE PROTEIN TYPE EPSILON-RELATED"/>
    <property type="match status" value="1"/>
</dbReference>
<comment type="caution">
    <text evidence="4">The sequence shown here is derived from an EMBL/GenBank/DDBJ whole genome shotgun (WGS) entry which is preliminary data.</text>
</comment>
<organism evidence="4 5">
    <name type="scientific">Polyplax serrata</name>
    <name type="common">Common mouse louse</name>
    <dbReference type="NCBI Taxonomy" id="468196"/>
    <lineage>
        <taxon>Eukaryota</taxon>
        <taxon>Metazoa</taxon>
        <taxon>Ecdysozoa</taxon>
        <taxon>Arthropoda</taxon>
        <taxon>Hexapoda</taxon>
        <taxon>Insecta</taxon>
        <taxon>Pterygota</taxon>
        <taxon>Neoptera</taxon>
        <taxon>Paraneoptera</taxon>
        <taxon>Psocodea</taxon>
        <taxon>Troctomorpha</taxon>
        <taxon>Phthiraptera</taxon>
        <taxon>Anoplura</taxon>
        <taxon>Polyplacidae</taxon>
        <taxon>Polyplax</taxon>
    </lineage>
</organism>
<dbReference type="PROSITE" id="PS51465">
    <property type="entry name" value="KAZAL_2"/>
    <property type="match status" value="1"/>
</dbReference>
<dbReference type="EMBL" id="JAWJWE010000038">
    <property type="protein sequence ID" value="KAK6623443.1"/>
    <property type="molecule type" value="Genomic_DNA"/>
</dbReference>
<evidence type="ECO:0000256" key="1">
    <source>
        <dbReference type="SAM" id="MobiDB-lite"/>
    </source>
</evidence>
<feature type="compositionally biased region" description="Low complexity" evidence="1">
    <location>
        <begin position="96"/>
        <end position="116"/>
    </location>
</feature>
<feature type="region of interest" description="Disordered" evidence="1">
    <location>
        <begin position="75"/>
        <end position="129"/>
    </location>
</feature>
<name>A0AAN8PAL0_POLSC</name>
<evidence type="ECO:0000313" key="4">
    <source>
        <dbReference type="EMBL" id="KAK6623443.1"/>
    </source>
</evidence>
<accession>A0AAN8PAL0</accession>
<gene>
    <name evidence="4" type="ORF">RUM43_009295</name>
</gene>
<evidence type="ECO:0000313" key="5">
    <source>
        <dbReference type="Proteomes" id="UP001372834"/>
    </source>
</evidence>
<dbReference type="SMART" id="SM00280">
    <property type="entry name" value="KAZAL"/>
    <property type="match status" value="1"/>
</dbReference>
<feature type="chain" id="PRO_5043014877" description="Kazal-like domain-containing protein" evidence="2">
    <location>
        <begin position="20"/>
        <end position="167"/>
    </location>
</feature>
<dbReference type="Proteomes" id="UP001372834">
    <property type="component" value="Unassembled WGS sequence"/>
</dbReference>
<evidence type="ECO:0000259" key="3">
    <source>
        <dbReference type="PROSITE" id="PS51465"/>
    </source>
</evidence>
<evidence type="ECO:0000256" key="2">
    <source>
        <dbReference type="SAM" id="SignalP"/>
    </source>
</evidence>
<dbReference type="Gene3D" id="3.30.60.30">
    <property type="match status" value="1"/>
</dbReference>
<dbReference type="GO" id="GO:0004867">
    <property type="term" value="F:serine-type endopeptidase inhibitor activity"/>
    <property type="evidence" value="ECO:0007669"/>
    <property type="project" value="InterPro"/>
</dbReference>
<dbReference type="PANTHER" id="PTHR21179">
    <property type="entry name" value="SERINE-TYPE ENDOPEPTIDASE INHIBITOR"/>
    <property type="match status" value="1"/>
</dbReference>
<feature type="compositionally biased region" description="Basic and acidic residues" evidence="1">
    <location>
        <begin position="82"/>
        <end position="93"/>
    </location>
</feature>
<reference evidence="4 5" key="1">
    <citation type="submission" date="2023-10" db="EMBL/GenBank/DDBJ databases">
        <title>Genomes of two closely related lineages of the louse Polyplax serrata with different host specificities.</title>
        <authorList>
            <person name="Martinu J."/>
            <person name="Tarabai H."/>
            <person name="Stefka J."/>
            <person name="Hypsa V."/>
        </authorList>
    </citation>
    <scope>NUCLEOTIDE SEQUENCE [LARGE SCALE GENOMIC DNA]</scope>
    <source>
        <strain evidence="4">HR10_N</strain>
    </source>
</reference>
<proteinExistence type="predicted"/>
<keyword evidence="2" id="KW-0732">Signal</keyword>
<feature type="compositionally biased region" description="Polar residues" evidence="1">
    <location>
        <begin position="117"/>
        <end position="129"/>
    </location>
</feature>
<dbReference type="Pfam" id="PF00050">
    <property type="entry name" value="Kazal_1"/>
    <property type="match status" value="1"/>
</dbReference>
<feature type="domain" description="Kazal-like" evidence="3">
    <location>
        <begin position="118"/>
        <end position="167"/>
    </location>
</feature>
<sequence>MKVLLILLGWGALVSVCEERPRRRIWPQAPIVWPQQLPVGSFGSQNFGSNAVINPWSPFSRPQINFFPNGGTRFTSIGRNNRNREGNNVRNDDEGTTTTTTTGEEPEGLTTPTPRTIHSSPESCDCSSTPQFNPVCGTDGNTYRNLGLLNCYRQCGTDVEQKRMGTC</sequence>
<dbReference type="SUPFAM" id="SSF100895">
    <property type="entry name" value="Kazal-type serine protease inhibitors"/>
    <property type="match status" value="1"/>
</dbReference>
<dbReference type="InterPro" id="IPR039932">
    <property type="entry name" value="Spink4-like"/>
</dbReference>
<dbReference type="AlphaFoldDB" id="A0AAN8PAL0"/>
<protein>
    <recommendedName>
        <fullName evidence="3">Kazal-like domain-containing protein</fullName>
    </recommendedName>
</protein>